<dbReference type="EMBL" id="KB469304">
    <property type="protein sequence ID" value="EPQ54047.1"/>
    <property type="molecule type" value="Genomic_DNA"/>
</dbReference>
<dbReference type="KEGG" id="gtr:GLOTRDRAFT_139460"/>
<dbReference type="InterPro" id="IPR018712">
    <property type="entry name" value="Tle1-like_cat"/>
</dbReference>
<accession>S7Q3C7</accession>
<dbReference type="eggNOG" id="ENOG502QPR9">
    <property type="taxonomic scope" value="Eukaryota"/>
</dbReference>
<keyword evidence="3" id="KW-1185">Reference proteome</keyword>
<evidence type="ECO:0000259" key="1">
    <source>
        <dbReference type="Pfam" id="PF09994"/>
    </source>
</evidence>
<reference evidence="2 3" key="1">
    <citation type="journal article" date="2012" name="Science">
        <title>The Paleozoic origin of enzymatic lignin decomposition reconstructed from 31 fungal genomes.</title>
        <authorList>
            <person name="Floudas D."/>
            <person name="Binder M."/>
            <person name="Riley R."/>
            <person name="Barry K."/>
            <person name="Blanchette R.A."/>
            <person name="Henrissat B."/>
            <person name="Martinez A.T."/>
            <person name="Otillar R."/>
            <person name="Spatafora J.W."/>
            <person name="Yadav J.S."/>
            <person name="Aerts A."/>
            <person name="Benoit I."/>
            <person name="Boyd A."/>
            <person name="Carlson A."/>
            <person name="Copeland A."/>
            <person name="Coutinho P.M."/>
            <person name="de Vries R.P."/>
            <person name="Ferreira P."/>
            <person name="Findley K."/>
            <person name="Foster B."/>
            <person name="Gaskell J."/>
            <person name="Glotzer D."/>
            <person name="Gorecki P."/>
            <person name="Heitman J."/>
            <person name="Hesse C."/>
            <person name="Hori C."/>
            <person name="Igarashi K."/>
            <person name="Jurgens J.A."/>
            <person name="Kallen N."/>
            <person name="Kersten P."/>
            <person name="Kohler A."/>
            <person name="Kuees U."/>
            <person name="Kumar T.K.A."/>
            <person name="Kuo A."/>
            <person name="LaButti K."/>
            <person name="Larrondo L.F."/>
            <person name="Lindquist E."/>
            <person name="Ling A."/>
            <person name="Lombard V."/>
            <person name="Lucas S."/>
            <person name="Lundell T."/>
            <person name="Martin R."/>
            <person name="McLaughlin D.J."/>
            <person name="Morgenstern I."/>
            <person name="Morin E."/>
            <person name="Murat C."/>
            <person name="Nagy L.G."/>
            <person name="Nolan M."/>
            <person name="Ohm R.A."/>
            <person name="Patyshakuliyeva A."/>
            <person name="Rokas A."/>
            <person name="Ruiz-Duenas F.J."/>
            <person name="Sabat G."/>
            <person name="Salamov A."/>
            <person name="Samejima M."/>
            <person name="Schmutz J."/>
            <person name="Slot J.C."/>
            <person name="St John F."/>
            <person name="Stenlid J."/>
            <person name="Sun H."/>
            <person name="Sun S."/>
            <person name="Syed K."/>
            <person name="Tsang A."/>
            <person name="Wiebenga A."/>
            <person name="Young D."/>
            <person name="Pisabarro A."/>
            <person name="Eastwood D.C."/>
            <person name="Martin F."/>
            <person name="Cullen D."/>
            <person name="Grigoriev I.V."/>
            <person name="Hibbett D.S."/>
        </authorList>
    </citation>
    <scope>NUCLEOTIDE SEQUENCE [LARGE SCALE GENOMIC DNA]</scope>
    <source>
        <strain evidence="2 3">ATCC 11539</strain>
    </source>
</reference>
<dbReference type="Pfam" id="PF09994">
    <property type="entry name" value="T6SS_Tle1-like_cat"/>
    <property type="match status" value="1"/>
</dbReference>
<dbReference type="PANTHER" id="PTHR33840">
    <property type="match status" value="1"/>
</dbReference>
<dbReference type="HOGENOM" id="CLU_005049_5_0_1"/>
<evidence type="ECO:0000313" key="3">
    <source>
        <dbReference type="Proteomes" id="UP000030669"/>
    </source>
</evidence>
<dbReference type="OrthoDB" id="3162439at2759"/>
<gene>
    <name evidence="2" type="ORF">GLOTRDRAFT_139460</name>
</gene>
<feature type="domain" description="T6SS Phospholipase effector Tle1-like catalytic" evidence="1">
    <location>
        <begin position="15"/>
        <end position="310"/>
    </location>
</feature>
<evidence type="ECO:0000313" key="2">
    <source>
        <dbReference type="EMBL" id="EPQ54047.1"/>
    </source>
</evidence>
<dbReference type="GeneID" id="19304254"/>
<dbReference type="AlphaFoldDB" id="S7Q3C7"/>
<organism evidence="2 3">
    <name type="scientific">Gloeophyllum trabeum (strain ATCC 11539 / FP-39264 / Madison 617)</name>
    <name type="common">Brown rot fungus</name>
    <dbReference type="NCBI Taxonomy" id="670483"/>
    <lineage>
        <taxon>Eukaryota</taxon>
        <taxon>Fungi</taxon>
        <taxon>Dikarya</taxon>
        <taxon>Basidiomycota</taxon>
        <taxon>Agaricomycotina</taxon>
        <taxon>Agaricomycetes</taxon>
        <taxon>Gloeophyllales</taxon>
        <taxon>Gloeophyllaceae</taxon>
        <taxon>Gloeophyllum</taxon>
    </lineage>
</organism>
<dbReference type="Proteomes" id="UP000030669">
    <property type="component" value="Unassembled WGS sequence"/>
</dbReference>
<dbReference type="PANTHER" id="PTHR33840:SF2">
    <property type="entry name" value="TLE1 PHOSPHOLIPASE DOMAIN-CONTAINING PROTEIN"/>
    <property type="match status" value="1"/>
</dbReference>
<sequence length="463" mass="53199">MNPLVAPAVPEPQSRTLCLCFDGTGNKFGETTFVAIARVVRLIQHQNSNVVRFFRALIKDNPEQQLPYYQAGIGTYNKREFHTRTLTHLSSALDQAVALHLNDHVKDGYTFLMRNYRSGDKICLVGFSRGAYTARALAGMLYKQVGLLPPDNEQQVDFAFTMYQSTDISSAMTSKEFKDTFCMDVKVDFLGVWDTVSSVGIIPRALPYSAACYNVTTFRHALALDERRARFRPNIWGEPTVREEVLDHDIQIELPEPDKRDDWVYEPIDRGVDVKEVWFSGCHADVGGGSHRTEEQESLSNITLRWMIKECRSSKVGLFDKVYLKDIGIDLDTDTSTDPRMNPNPESSGPPLHTLMLSRSDLHALLHPKDYIDALAWIYDQLNSVRFWWFLEYIPMLQTYQKVDGTWLRHRLPNYGGGRIIPHRNQTVLVHSSVRERMDKSQYQPKAQNWRDISDADMIRWVD</sequence>
<name>S7Q3C7_GLOTA</name>
<dbReference type="OMA" id="FAGNHCD"/>
<protein>
    <recommendedName>
        <fullName evidence="1">T6SS Phospholipase effector Tle1-like catalytic domain-containing protein</fullName>
    </recommendedName>
</protein>
<proteinExistence type="predicted"/>
<dbReference type="RefSeq" id="XP_007867392.1">
    <property type="nucleotide sequence ID" value="XM_007869201.1"/>
</dbReference>